<dbReference type="Gene3D" id="1.10.1520.10">
    <property type="entry name" value="Ribonuclease III domain"/>
    <property type="match status" value="1"/>
</dbReference>
<dbReference type="PROSITE" id="PS50142">
    <property type="entry name" value="RNASE_3_2"/>
    <property type="match status" value="1"/>
</dbReference>
<dbReference type="InterPro" id="IPR036389">
    <property type="entry name" value="RNase_III_sf"/>
</dbReference>
<dbReference type="Proteomes" id="UP000799428">
    <property type="component" value="Unassembled WGS sequence"/>
</dbReference>
<dbReference type="SUPFAM" id="SSF69065">
    <property type="entry name" value="RNase III domain-like"/>
    <property type="match status" value="1"/>
</dbReference>
<dbReference type="GO" id="GO:0006396">
    <property type="term" value="P:RNA processing"/>
    <property type="evidence" value="ECO:0007669"/>
    <property type="project" value="InterPro"/>
</dbReference>
<dbReference type="OrthoDB" id="67027at2759"/>
<reference evidence="2" key="1">
    <citation type="journal article" date="2020" name="Stud. Mycol.">
        <title>101 Dothideomycetes genomes: a test case for predicting lifestyles and emergence of pathogens.</title>
        <authorList>
            <person name="Haridas S."/>
            <person name="Albert R."/>
            <person name="Binder M."/>
            <person name="Bloem J."/>
            <person name="Labutti K."/>
            <person name="Salamov A."/>
            <person name="Andreopoulos B."/>
            <person name="Baker S."/>
            <person name="Barry K."/>
            <person name="Bills G."/>
            <person name="Bluhm B."/>
            <person name="Cannon C."/>
            <person name="Castanera R."/>
            <person name="Culley D."/>
            <person name="Daum C."/>
            <person name="Ezra D."/>
            <person name="Gonzalez J."/>
            <person name="Henrissat B."/>
            <person name="Kuo A."/>
            <person name="Liang C."/>
            <person name="Lipzen A."/>
            <person name="Lutzoni F."/>
            <person name="Magnuson J."/>
            <person name="Mondo S."/>
            <person name="Nolan M."/>
            <person name="Ohm R."/>
            <person name="Pangilinan J."/>
            <person name="Park H.-J."/>
            <person name="Ramirez L."/>
            <person name="Alfaro M."/>
            <person name="Sun H."/>
            <person name="Tritt A."/>
            <person name="Yoshinaga Y."/>
            <person name="Zwiers L.-H."/>
            <person name="Turgeon B."/>
            <person name="Goodwin S."/>
            <person name="Spatafora J."/>
            <person name="Crous P."/>
            <person name="Grigoriev I."/>
        </authorList>
    </citation>
    <scope>NUCLEOTIDE SEQUENCE</scope>
    <source>
        <strain evidence="2">CBS 279.74</strain>
    </source>
</reference>
<proteinExistence type="predicted"/>
<organism evidence="2 3">
    <name type="scientific">Pleomassaria siparia CBS 279.74</name>
    <dbReference type="NCBI Taxonomy" id="1314801"/>
    <lineage>
        <taxon>Eukaryota</taxon>
        <taxon>Fungi</taxon>
        <taxon>Dikarya</taxon>
        <taxon>Ascomycota</taxon>
        <taxon>Pezizomycotina</taxon>
        <taxon>Dothideomycetes</taxon>
        <taxon>Pleosporomycetidae</taxon>
        <taxon>Pleosporales</taxon>
        <taxon>Pleomassariaceae</taxon>
        <taxon>Pleomassaria</taxon>
    </lineage>
</organism>
<feature type="domain" description="RNase III" evidence="1">
    <location>
        <begin position="99"/>
        <end position="117"/>
    </location>
</feature>
<dbReference type="EMBL" id="MU005779">
    <property type="protein sequence ID" value="KAF2705260.1"/>
    <property type="molecule type" value="Genomic_DNA"/>
</dbReference>
<dbReference type="AlphaFoldDB" id="A0A6G1JXP9"/>
<dbReference type="InterPro" id="IPR000999">
    <property type="entry name" value="RNase_III_dom"/>
</dbReference>
<sequence length="136" mass="15096">MINQAIRNVGGKISGCEAIIKYKFRNKLLCLEALNSTRLPIDYASRKCLLARNDSMAILGDALMTAMVCRRQWTIARTDRLSNARLMQVGRARGLDQYRLVADAMEAVLGAVYLDGGEKAMDGVVQHLGLDKHPFL</sequence>
<name>A0A6G1JXP9_9PLEO</name>
<evidence type="ECO:0000313" key="3">
    <source>
        <dbReference type="Proteomes" id="UP000799428"/>
    </source>
</evidence>
<evidence type="ECO:0000313" key="2">
    <source>
        <dbReference type="EMBL" id="KAF2705260.1"/>
    </source>
</evidence>
<gene>
    <name evidence="2" type="ORF">K504DRAFT_471744</name>
</gene>
<accession>A0A6G1JXP9</accession>
<protein>
    <recommendedName>
        <fullName evidence="1">RNase III domain-containing protein</fullName>
    </recommendedName>
</protein>
<keyword evidence="3" id="KW-1185">Reference proteome</keyword>
<dbReference type="GO" id="GO:0004525">
    <property type="term" value="F:ribonuclease III activity"/>
    <property type="evidence" value="ECO:0007669"/>
    <property type="project" value="InterPro"/>
</dbReference>
<evidence type="ECO:0000259" key="1">
    <source>
        <dbReference type="PROSITE" id="PS50142"/>
    </source>
</evidence>